<evidence type="ECO:0000259" key="14">
    <source>
        <dbReference type="PROSITE" id="PS51093"/>
    </source>
</evidence>
<dbReference type="InterPro" id="IPR011055">
    <property type="entry name" value="Dup_hybrid_motif"/>
</dbReference>
<dbReference type="Gene3D" id="2.70.70.10">
    <property type="entry name" value="Glucose Permease (Domain IIA)"/>
    <property type="match status" value="1"/>
</dbReference>
<comment type="cofactor">
    <cofactor evidence="2">
        <name>Mg(2+)</name>
        <dbReference type="ChEBI" id="CHEBI:18420"/>
    </cofactor>
</comment>
<dbReference type="Pfam" id="PF02896">
    <property type="entry name" value="PEP-utilizers_C"/>
    <property type="match status" value="1"/>
</dbReference>
<evidence type="ECO:0000313" key="16">
    <source>
        <dbReference type="EMBL" id="MFL9839973.1"/>
    </source>
</evidence>
<dbReference type="PROSITE" id="PS00742">
    <property type="entry name" value="PEP_ENZYMES_2"/>
    <property type="match status" value="1"/>
</dbReference>
<evidence type="ECO:0000256" key="10">
    <source>
        <dbReference type="ARBA" id="ARBA00022683"/>
    </source>
</evidence>
<evidence type="ECO:0000256" key="9">
    <source>
        <dbReference type="ARBA" id="ARBA00022679"/>
    </source>
</evidence>
<dbReference type="PRINTS" id="PR00107">
    <property type="entry name" value="PHOSPHOCPHPR"/>
</dbReference>
<dbReference type="EC" id="2.7.3.9" evidence="5"/>
<dbReference type="SUPFAM" id="SSF55594">
    <property type="entry name" value="HPr-like"/>
    <property type="match status" value="1"/>
</dbReference>
<dbReference type="Proteomes" id="UP001629244">
    <property type="component" value="Unassembled WGS sequence"/>
</dbReference>
<dbReference type="GO" id="GO:0008965">
    <property type="term" value="F:phosphoenolpyruvate-protein phosphotransferase activity"/>
    <property type="evidence" value="ECO:0007669"/>
    <property type="project" value="UniProtKB-EC"/>
</dbReference>
<keyword evidence="6" id="KW-0813">Transport</keyword>
<evidence type="ECO:0000256" key="1">
    <source>
        <dbReference type="ARBA" id="ARBA00000683"/>
    </source>
</evidence>
<dbReference type="PRINTS" id="PR01736">
    <property type="entry name" value="PHPHTRNFRASE"/>
</dbReference>
<dbReference type="EMBL" id="JBELQC010000001">
    <property type="protein sequence ID" value="MFL9839973.1"/>
    <property type="molecule type" value="Genomic_DNA"/>
</dbReference>
<keyword evidence="9 16" id="KW-0808">Transferase</keyword>
<proteinExistence type="inferred from homology"/>
<evidence type="ECO:0000256" key="3">
    <source>
        <dbReference type="ARBA" id="ARBA00004496"/>
    </source>
</evidence>
<dbReference type="InterPro" id="IPR000121">
    <property type="entry name" value="PEP_util_C"/>
</dbReference>
<dbReference type="Gene3D" id="1.10.274.10">
    <property type="entry name" value="PtsI, HPr-binding domain"/>
    <property type="match status" value="1"/>
</dbReference>
<dbReference type="Gene3D" id="3.20.20.60">
    <property type="entry name" value="Phosphoenolpyruvate-binding domains"/>
    <property type="match status" value="1"/>
</dbReference>
<keyword evidence="17" id="KW-1185">Reference proteome</keyword>
<evidence type="ECO:0000256" key="8">
    <source>
        <dbReference type="ARBA" id="ARBA00022597"/>
    </source>
</evidence>
<organism evidence="16 17">
    <name type="scientific">Sphingomonas plantiphila</name>
    <dbReference type="NCBI Taxonomy" id="3163295"/>
    <lineage>
        <taxon>Bacteria</taxon>
        <taxon>Pseudomonadati</taxon>
        <taxon>Pseudomonadota</taxon>
        <taxon>Alphaproteobacteria</taxon>
        <taxon>Sphingomonadales</taxon>
        <taxon>Sphingomonadaceae</taxon>
        <taxon>Sphingomonas</taxon>
    </lineage>
</organism>
<sequence>MALIITSPLRGWAAPLDQVPDPVFADRMMGDGVAIHPLGDTVCAPCDGEIVALHESAHAVSLRSDEGAELLIHIGLETVALKGRGFTPLVARGARVARGDPLIRFDLDSVALAAASLITPVVVTNAETFTITRRTVDRAVGACEELMALTPVTEPSRRWSDDGTVIAQPVTLRLPHGIHARPAARLGECARGFEADVQLVLGDKRGDARSPVALLALGTKLGDTVTIEARGDDAERALAAMVALLDTDMGEGAAAATPAPPPASATPLKPGQIAGVIAAPGLAMGPVVRIDRSAIAVQREGAGSQIERTALAAARADVRARIAARAGAGSAQVAAVMTAHLALLDDPGLAAAADARIAEGASAGFAWRGAVHDQIDMLRATGNAHLAERIDDLIDIERQVLAVLTGTSADADDAPPGAILVADDLLPSQLVTLAESGPAGLCLARGGPTSHVAILCAGMGLPALVAMGDALDAATPDAVLLLDAEAGHATIAPDAADHSAFAERIAARDARRDAARARAADPCHTADGVRIELFANLGSVEDACAAAAQGAEGSGLVRSEFLFLGRDAAPSEDEQYAAYQGIADALPGLPVIVRLLDIGGDKPAAYLPFAAEENPALGQRGIRVGLAHPALLETQLRAILRVRPVGQCRIMLPMVSSIDELRAVRAIADRLRGELDIAERVEIGVMVETPAAAITADLLAVEADFLSIGTNDLSQYVLAMDRGNPAVAAQVDPLHPAVLRMIAETCRRGAGAGRWVGVCGGLASDPLAVPILIGLGATELSAVPGFVAEAKAIVRSLTSAQAQAHARAALDCTSAGEVRALARAFAKTALGESGA</sequence>
<dbReference type="InterPro" id="IPR035895">
    <property type="entry name" value="HPr-like_sf"/>
</dbReference>
<dbReference type="Gene3D" id="3.50.30.10">
    <property type="entry name" value="Phosphohistidine domain"/>
    <property type="match status" value="1"/>
</dbReference>
<dbReference type="SUPFAM" id="SSF47831">
    <property type="entry name" value="Enzyme I of the PEP:sugar phosphotransferase system HPr-binding (sub)domain"/>
    <property type="match status" value="1"/>
</dbReference>
<dbReference type="SUPFAM" id="SSF52009">
    <property type="entry name" value="Phosphohistidine domain"/>
    <property type="match status" value="1"/>
</dbReference>
<evidence type="ECO:0000259" key="15">
    <source>
        <dbReference type="PROSITE" id="PS51350"/>
    </source>
</evidence>
<dbReference type="PANTHER" id="PTHR46244">
    <property type="entry name" value="PHOSPHOENOLPYRUVATE-PROTEIN PHOSPHOTRANSFERASE"/>
    <property type="match status" value="1"/>
</dbReference>
<accession>A0ABW8YLF3</accession>
<dbReference type="InterPro" id="IPR036637">
    <property type="entry name" value="Phosphohistidine_dom_sf"/>
</dbReference>
<evidence type="ECO:0000256" key="4">
    <source>
        <dbReference type="ARBA" id="ARBA00007837"/>
    </source>
</evidence>
<dbReference type="InterPro" id="IPR006318">
    <property type="entry name" value="PTS_EI-like"/>
</dbReference>
<dbReference type="NCBIfam" id="TIGR00830">
    <property type="entry name" value="PTBA"/>
    <property type="match status" value="1"/>
</dbReference>
<dbReference type="InterPro" id="IPR015813">
    <property type="entry name" value="Pyrv/PenolPyrv_kinase-like_dom"/>
</dbReference>
<dbReference type="Pfam" id="PF00381">
    <property type="entry name" value="PTS-HPr"/>
    <property type="match status" value="1"/>
</dbReference>
<dbReference type="Gene3D" id="3.30.1340.10">
    <property type="entry name" value="HPr-like"/>
    <property type="match status" value="1"/>
</dbReference>
<keyword evidence="11" id="KW-0479">Metal-binding</keyword>
<name>A0ABW8YLF3_9SPHN</name>
<protein>
    <recommendedName>
        <fullName evidence="5">phosphoenolpyruvate--protein phosphotransferase</fullName>
        <ecNumber evidence="5">2.7.3.9</ecNumber>
    </recommendedName>
</protein>
<keyword evidence="13" id="KW-0460">Magnesium</keyword>
<dbReference type="PANTHER" id="PTHR46244:SF6">
    <property type="entry name" value="PHOSPHOENOLPYRUVATE-PROTEIN PHOSPHOTRANSFERASE"/>
    <property type="match status" value="1"/>
</dbReference>
<dbReference type="SUPFAM" id="SSF51261">
    <property type="entry name" value="Duplicated hybrid motif"/>
    <property type="match status" value="1"/>
</dbReference>
<evidence type="ECO:0000256" key="2">
    <source>
        <dbReference type="ARBA" id="ARBA00001946"/>
    </source>
</evidence>
<evidence type="ECO:0000256" key="7">
    <source>
        <dbReference type="ARBA" id="ARBA00022490"/>
    </source>
</evidence>
<dbReference type="InterPro" id="IPR040442">
    <property type="entry name" value="Pyrv_kinase-like_dom_sf"/>
</dbReference>
<evidence type="ECO:0000313" key="17">
    <source>
        <dbReference type="Proteomes" id="UP001629244"/>
    </source>
</evidence>
<dbReference type="PROSITE" id="PS51093">
    <property type="entry name" value="PTS_EIIA_TYPE_1"/>
    <property type="match status" value="1"/>
</dbReference>
<comment type="catalytic activity">
    <reaction evidence="1">
        <text>L-histidyl-[protein] + phosphoenolpyruvate = N(pros)-phospho-L-histidyl-[protein] + pyruvate</text>
        <dbReference type="Rhea" id="RHEA:23880"/>
        <dbReference type="Rhea" id="RHEA-COMP:9745"/>
        <dbReference type="Rhea" id="RHEA-COMP:9746"/>
        <dbReference type="ChEBI" id="CHEBI:15361"/>
        <dbReference type="ChEBI" id="CHEBI:29979"/>
        <dbReference type="ChEBI" id="CHEBI:58702"/>
        <dbReference type="ChEBI" id="CHEBI:64837"/>
        <dbReference type="EC" id="2.7.3.9"/>
    </reaction>
</comment>
<dbReference type="InterPro" id="IPR036618">
    <property type="entry name" value="PtsI_HPr-bd_sf"/>
</dbReference>
<dbReference type="InterPro" id="IPR001020">
    <property type="entry name" value="PTS_HPr_His_P_site"/>
</dbReference>
<dbReference type="RefSeq" id="WP_408076933.1">
    <property type="nucleotide sequence ID" value="NZ_JBELQC010000001.1"/>
</dbReference>
<dbReference type="PROSITE" id="PS00371">
    <property type="entry name" value="PTS_EIIA_TYPE_1_HIS"/>
    <property type="match status" value="1"/>
</dbReference>
<dbReference type="Pfam" id="PF00391">
    <property type="entry name" value="PEP-utilizers"/>
    <property type="match status" value="1"/>
</dbReference>
<evidence type="ECO:0000256" key="12">
    <source>
        <dbReference type="ARBA" id="ARBA00022777"/>
    </source>
</evidence>
<keyword evidence="8" id="KW-0762">Sugar transport</keyword>
<dbReference type="CDD" id="cd00367">
    <property type="entry name" value="PTS-HPr_like"/>
    <property type="match status" value="1"/>
</dbReference>
<dbReference type="NCBIfam" id="TIGR01003">
    <property type="entry name" value="PTS_HPr_family"/>
    <property type="match status" value="1"/>
</dbReference>
<keyword evidence="7" id="KW-0963">Cytoplasm</keyword>
<dbReference type="Pfam" id="PF05524">
    <property type="entry name" value="PEP-utilisers_N"/>
    <property type="match status" value="1"/>
</dbReference>
<keyword evidence="12" id="KW-0418">Kinase</keyword>
<evidence type="ECO:0000256" key="5">
    <source>
        <dbReference type="ARBA" id="ARBA00012232"/>
    </source>
</evidence>
<evidence type="ECO:0000256" key="13">
    <source>
        <dbReference type="ARBA" id="ARBA00022842"/>
    </source>
</evidence>
<comment type="caution">
    <text evidence="16">The sequence shown here is derived from an EMBL/GenBank/DDBJ whole genome shotgun (WGS) entry which is preliminary data.</text>
</comment>
<dbReference type="SUPFAM" id="SSF51621">
    <property type="entry name" value="Phosphoenolpyruvate/pyruvate domain"/>
    <property type="match status" value="1"/>
</dbReference>
<dbReference type="InterPro" id="IPR050499">
    <property type="entry name" value="PEP-utilizing_PTS_enzyme"/>
</dbReference>
<reference evidence="16 17" key="1">
    <citation type="submission" date="2024-06" db="EMBL/GenBank/DDBJ databases">
        <authorList>
            <person name="Kaempfer P."/>
            <person name="Viver T."/>
        </authorList>
    </citation>
    <scope>NUCLEOTIDE SEQUENCE [LARGE SCALE GENOMIC DNA]</scope>
    <source>
        <strain evidence="16 17">ST-64</strain>
    </source>
</reference>
<dbReference type="Pfam" id="PF00358">
    <property type="entry name" value="PTS_EIIA_1"/>
    <property type="match status" value="1"/>
</dbReference>
<gene>
    <name evidence="16" type="primary">ptsP</name>
    <name evidence="16" type="ORF">ABS767_03260</name>
</gene>
<keyword evidence="10" id="KW-0598">Phosphotransferase system</keyword>
<evidence type="ECO:0000256" key="11">
    <source>
        <dbReference type="ARBA" id="ARBA00022723"/>
    </source>
</evidence>
<dbReference type="NCBIfam" id="TIGR01417">
    <property type="entry name" value="PTS_I_fam"/>
    <property type="match status" value="1"/>
</dbReference>
<comment type="subcellular location">
    <subcellularLocation>
        <location evidence="3">Cytoplasm</location>
    </subcellularLocation>
</comment>
<dbReference type="InterPro" id="IPR001127">
    <property type="entry name" value="PTS_EIIA_1_perm"/>
</dbReference>
<evidence type="ECO:0000256" key="6">
    <source>
        <dbReference type="ARBA" id="ARBA00022448"/>
    </source>
</evidence>
<dbReference type="PROSITE" id="PS00369">
    <property type="entry name" value="PTS_HPR_HIS"/>
    <property type="match status" value="1"/>
</dbReference>
<dbReference type="InterPro" id="IPR008279">
    <property type="entry name" value="PEP-util_enz_mobile_dom"/>
</dbReference>
<feature type="domain" description="PTS EIIA type-1" evidence="14">
    <location>
        <begin position="21"/>
        <end position="125"/>
    </location>
</feature>
<comment type="similarity">
    <text evidence="4">Belongs to the PEP-utilizing enzyme family.</text>
</comment>
<dbReference type="InterPro" id="IPR023151">
    <property type="entry name" value="PEP_util_CS"/>
</dbReference>
<dbReference type="PROSITE" id="PS51350">
    <property type="entry name" value="PTS_HPR_DOM"/>
    <property type="match status" value="1"/>
</dbReference>
<feature type="domain" description="HPr" evidence="15">
    <location>
        <begin position="165"/>
        <end position="252"/>
    </location>
</feature>
<dbReference type="InterPro" id="IPR000032">
    <property type="entry name" value="HPr-like"/>
</dbReference>
<dbReference type="InterPro" id="IPR008731">
    <property type="entry name" value="PTS_EIN"/>
</dbReference>